<protein>
    <submittedName>
        <fullName evidence="1">Uncharacterized protein</fullName>
    </submittedName>
</protein>
<sequence>MAPVIQEECPSMPSFDLRDEGNTRTISLYRKDVPSITSTMQAQYLLIRPVIYPTPTRHLSFNSIQGTTTFLHRHPPVTHLYIHTTHTFTIAMTVFCVA</sequence>
<name>A0A5B7FEX5_PORTR</name>
<evidence type="ECO:0000313" key="2">
    <source>
        <dbReference type="Proteomes" id="UP000324222"/>
    </source>
</evidence>
<proteinExistence type="predicted"/>
<dbReference type="Proteomes" id="UP000324222">
    <property type="component" value="Unassembled WGS sequence"/>
</dbReference>
<dbReference type="EMBL" id="VSRR010007074">
    <property type="protein sequence ID" value="MPC46160.1"/>
    <property type="molecule type" value="Genomic_DNA"/>
</dbReference>
<gene>
    <name evidence="1" type="ORF">E2C01_039869</name>
</gene>
<reference evidence="1 2" key="1">
    <citation type="submission" date="2019-05" db="EMBL/GenBank/DDBJ databases">
        <title>Another draft genome of Portunus trituberculatus and its Hox gene families provides insights of decapod evolution.</title>
        <authorList>
            <person name="Jeong J.-H."/>
            <person name="Song I."/>
            <person name="Kim S."/>
            <person name="Choi T."/>
            <person name="Kim D."/>
            <person name="Ryu S."/>
            <person name="Kim W."/>
        </authorList>
    </citation>
    <scope>NUCLEOTIDE SEQUENCE [LARGE SCALE GENOMIC DNA]</scope>
    <source>
        <tissue evidence="1">Muscle</tissue>
    </source>
</reference>
<evidence type="ECO:0000313" key="1">
    <source>
        <dbReference type="EMBL" id="MPC46160.1"/>
    </source>
</evidence>
<comment type="caution">
    <text evidence="1">The sequence shown here is derived from an EMBL/GenBank/DDBJ whole genome shotgun (WGS) entry which is preliminary data.</text>
</comment>
<keyword evidence="2" id="KW-1185">Reference proteome</keyword>
<accession>A0A5B7FEX5</accession>
<organism evidence="1 2">
    <name type="scientific">Portunus trituberculatus</name>
    <name type="common">Swimming crab</name>
    <name type="synonym">Neptunus trituberculatus</name>
    <dbReference type="NCBI Taxonomy" id="210409"/>
    <lineage>
        <taxon>Eukaryota</taxon>
        <taxon>Metazoa</taxon>
        <taxon>Ecdysozoa</taxon>
        <taxon>Arthropoda</taxon>
        <taxon>Crustacea</taxon>
        <taxon>Multicrustacea</taxon>
        <taxon>Malacostraca</taxon>
        <taxon>Eumalacostraca</taxon>
        <taxon>Eucarida</taxon>
        <taxon>Decapoda</taxon>
        <taxon>Pleocyemata</taxon>
        <taxon>Brachyura</taxon>
        <taxon>Eubrachyura</taxon>
        <taxon>Portunoidea</taxon>
        <taxon>Portunidae</taxon>
        <taxon>Portuninae</taxon>
        <taxon>Portunus</taxon>
    </lineage>
</organism>
<dbReference type="AlphaFoldDB" id="A0A5B7FEX5"/>